<reference evidence="2 3" key="1">
    <citation type="submission" date="2018-05" db="EMBL/GenBank/DDBJ databases">
        <title>Draft genome of Methanospirillum lacunae Ki8-1.</title>
        <authorList>
            <person name="Dueholm M.S."/>
            <person name="Nielsen P.H."/>
            <person name="Bakmann L.F."/>
            <person name="Otzen D.E."/>
        </authorList>
    </citation>
    <scope>NUCLEOTIDE SEQUENCE [LARGE SCALE GENOMIC DNA]</scope>
    <source>
        <strain evidence="2 3">Ki8-1</strain>
    </source>
</reference>
<dbReference type="Pfam" id="PF01370">
    <property type="entry name" value="Epimerase"/>
    <property type="match status" value="1"/>
</dbReference>
<dbReference type="Gene3D" id="3.40.50.720">
    <property type="entry name" value="NAD(P)-binding Rossmann-like Domain"/>
    <property type="match status" value="1"/>
</dbReference>
<protein>
    <submittedName>
        <fullName evidence="2">GDP-mannose 4,6-dehydratase</fullName>
    </submittedName>
</protein>
<keyword evidence="3" id="KW-1185">Reference proteome</keyword>
<dbReference type="PANTHER" id="PTHR43245:SF13">
    <property type="entry name" value="UDP-D-APIOSE_UDP-D-XYLOSE SYNTHASE 2"/>
    <property type="match status" value="1"/>
</dbReference>
<dbReference type="Gene3D" id="3.90.25.10">
    <property type="entry name" value="UDP-galactose 4-epimerase, domain 1"/>
    <property type="match status" value="1"/>
</dbReference>
<evidence type="ECO:0000313" key="3">
    <source>
        <dbReference type="Proteomes" id="UP000245657"/>
    </source>
</evidence>
<dbReference type="GeneID" id="97548525"/>
<accession>A0A2V2NBU6</accession>
<evidence type="ECO:0000259" key="1">
    <source>
        <dbReference type="Pfam" id="PF01370"/>
    </source>
</evidence>
<name>A0A2V2NBU6_9EURY</name>
<feature type="domain" description="NAD-dependent epimerase/dehydratase" evidence="1">
    <location>
        <begin position="4"/>
        <end position="234"/>
    </location>
</feature>
<dbReference type="PANTHER" id="PTHR43245">
    <property type="entry name" value="BIFUNCTIONAL POLYMYXIN RESISTANCE PROTEIN ARNA"/>
    <property type="match status" value="1"/>
</dbReference>
<dbReference type="Proteomes" id="UP000245657">
    <property type="component" value="Unassembled WGS sequence"/>
</dbReference>
<comment type="caution">
    <text evidence="2">The sequence shown here is derived from an EMBL/GenBank/DDBJ whole genome shotgun (WGS) entry which is preliminary data.</text>
</comment>
<gene>
    <name evidence="2" type="ORF">DK846_07425</name>
</gene>
<dbReference type="PRINTS" id="PR01713">
    <property type="entry name" value="NUCEPIMERASE"/>
</dbReference>
<evidence type="ECO:0000313" key="2">
    <source>
        <dbReference type="EMBL" id="PWR72773.1"/>
    </source>
</evidence>
<sequence length="304" mass="33696">MKYVITGGAGFIGSHLAKALAMDHEVVVIDNLFSGKMEHIVHTPVKFIQGSVTDFLLLKQVFEGSDGIFHEAAITSVPRSVKDPLPTNETNITGTLNVLLAAKEMNVRKVVFASSSSVYGDTPVLPKTENMPPNPMSPYGISKFAGEQYCRVFSELYGLKTVSLRYFNVFGPCQDPKSEYSAVIPKFITRILKHESPVIYGDGKQTRDFTYVKDVVQANIKAMESNIEGVFNVAYNQQISLISLASLIMELTGITAPIIFERERPGDIRDSLADISRIQNQIGYTPHYSVKSGLMETIAWYQNQ</sequence>
<dbReference type="AlphaFoldDB" id="A0A2V2NBU6"/>
<proteinExistence type="predicted"/>
<dbReference type="EMBL" id="QGMY01000006">
    <property type="protein sequence ID" value="PWR72773.1"/>
    <property type="molecule type" value="Genomic_DNA"/>
</dbReference>
<dbReference type="InterPro" id="IPR050177">
    <property type="entry name" value="Lipid_A_modif_metabolic_enz"/>
</dbReference>
<dbReference type="CDD" id="cd05256">
    <property type="entry name" value="UDP_AE_SDR_e"/>
    <property type="match status" value="1"/>
</dbReference>
<dbReference type="InterPro" id="IPR001509">
    <property type="entry name" value="Epimerase_deHydtase"/>
</dbReference>
<dbReference type="SUPFAM" id="SSF51735">
    <property type="entry name" value="NAD(P)-binding Rossmann-fold domains"/>
    <property type="match status" value="1"/>
</dbReference>
<dbReference type="RefSeq" id="WP_109968284.1">
    <property type="nucleotide sequence ID" value="NZ_CP176093.1"/>
</dbReference>
<dbReference type="InterPro" id="IPR036291">
    <property type="entry name" value="NAD(P)-bd_dom_sf"/>
</dbReference>
<dbReference type="OrthoDB" id="4907at2157"/>
<organism evidence="2 3">
    <name type="scientific">Methanospirillum lacunae</name>
    <dbReference type="NCBI Taxonomy" id="668570"/>
    <lineage>
        <taxon>Archaea</taxon>
        <taxon>Methanobacteriati</taxon>
        <taxon>Methanobacteriota</taxon>
        <taxon>Stenosarchaea group</taxon>
        <taxon>Methanomicrobia</taxon>
        <taxon>Methanomicrobiales</taxon>
        <taxon>Methanospirillaceae</taxon>
        <taxon>Methanospirillum</taxon>
    </lineage>
</organism>